<name>I4C961_DESTA</name>
<dbReference type="RefSeq" id="WP_014811236.1">
    <property type="nucleotide sequence ID" value="NC_018025.1"/>
</dbReference>
<proteinExistence type="predicted"/>
<organism evidence="1 2">
    <name type="scientific">Desulfomonile tiedjei (strain ATCC 49306 / DSM 6799 / DCB-1)</name>
    <dbReference type="NCBI Taxonomy" id="706587"/>
    <lineage>
        <taxon>Bacteria</taxon>
        <taxon>Pseudomonadati</taxon>
        <taxon>Thermodesulfobacteriota</taxon>
        <taxon>Desulfomonilia</taxon>
        <taxon>Desulfomonilales</taxon>
        <taxon>Desulfomonilaceae</taxon>
        <taxon>Desulfomonile</taxon>
    </lineage>
</organism>
<reference evidence="2" key="1">
    <citation type="submission" date="2012-06" db="EMBL/GenBank/DDBJ databases">
        <title>Complete sequence of chromosome of Desulfomonile tiedjei DSM 6799.</title>
        <authorList>
            <person name="Lucas S."/>
            <person name="Copeland A."/>
            <person name="Lapidus A."/>
            <person name="Glavina del Rio T."/>
            <person name="Dalin E."/>
            <person name="Tice H."/>
            <person name="Bruce D."/>
            <person name="Goodwin L."/>
            <person name="Pitluck S."/>
            <person name="Peters L."/>
            <person name="Ovchinnikova G."/>
            <person name="Zeytun A."/>
            <person name="Lu M."/>
            <person name="Kyrpides N."/>
            <person name="Mavromatis K."/>
            <person name="Ivanova N."/>
            <person name="Brettin T."/>
            <person name="Detter J.C."/>
            <person name="Han C."/>
            <person name="Larimer F."/>
            <person name="Land M."/>
            <person name="Hauser L."/>
            <person name="Markowitz V."/>
            <person name="Cheng J.-F."/>
            <person name="Hugenholtz P."/>
            <person name="Woyke T."/>
            <person name="Wu D."/>
            <person name="Spring S."/>
            <person name="Schroeder M."/>
            <person name="Brambilla E."/>
            <person name="Klenk H.-P."/>
            <person name="Eisen J.A."/>
        </authorList>
    </citation>
    <scope>NUCLEOTIDE SEQUENCE [LARGE SCALE GENOMIC DNA]</scope>
    <source>
        <strain evidence="2">ATCC 49306 / DSM 6799 / DCB-1</strain>
    </source>
</reference>
<dbReference type="HOGENOM" id="CLU_2478334_0_0_7"/>
<dbReference type="KEGG" id="dti:Desti_3450"/>
<dbReference type="STRING" id="706587.Desti_3450"/>
<accession>I4C961</accession>
<dbReference type="EMBL" id="CP003360">
    <property type="protein sequence ID" value="AFM26102.1"/>
    <property type="molecule type" value="Genomic_DNA"/>
</dbReference>
<evidence type="ECO:0000313" key="1">
    <source>
        <dbReference type="EMBL" id="AFM26102.1"/>
    </source>
</evidence>
<dbReference type="AlphaFoldDB" id="I4C961"/>
<gene>
    <name evidence="1" type="ordered locus">Desti_3450</name>
</gene>
<keyword evidence="2" id="KW-1185">Reference proteome</keyword>
<sequence length="87" mass="9901">MSSNLIKMAIAVIDSLTITIVNIAGEEVTRVFDCRAVQKKQLCELFLYMLLCCGGFRHSYQKDHYVQCFVKISFCHAHLTLVETCIP</sequence>
<protein>
    <submittedName>
        <fullName evidence="1">Uncharacterized protein</fullName>
    </submittedName>
</protein>
<dbReference type="Proteomes" id="UP000006055">
    <property type="component" value="Chromosome"/>
</dbReference>
<evidence type="ECO:0000313" key="2">
    <source>
        <dbReference type="Proteomes" id="UP000006055"/>
    </source>
</evidence>